<evidence type="ECO:0000313" key="1">
    <source>
        <dbReference type="EMBL" id="TWI92314.1"/>
    </source>
</evidence>
<comment type="caution">
    <text evidence="1">The sequence shown here is derived from an EMBL/GenBank/DDBJ whole genome shotgun (WGS) entry which is preliminary data.</text>
</comment>
<dbReference type="Proteomes" id="UP000316778">
    <property type="component" value="Unassembled WGS sequence"/>
</dbReference>
<keyword evidence="2" id="KW-1185">Reference proteome</keyword>
<gene>
    <name evidence="1" type="ORF">LX66_1699</name>
</gene>
<dbReference type="AlphaFoldDB" id="A0A562TGE8"/>
<dbReference type="EMBL" id="VLLG01000002">
    <property type="protein sequence ID" value="TWI92314.1"/>
    <property type="molecule type" value="Genomic_DNA"/>
</dbReference>
<dbReference type="OrthoDB" id="1437314at2"/>
<dbReference type="InterPro" id="IPR018727">
    <property type="entry name" value="DUF2267"/>
</dbReference>
<accession>A0A562TGE8</accession>
<protein>
    <submittedName>
        <fullName evidence="1">Uncharacterized protein (DUF2267 family)</fullName>
    </submittedName>
</protein>
<sequence>MNFEKYAPEANSFVKEIAMELGPNQDTDQAYRVMKAVFRTLREILTPEESAHLIAQLPLMLKAVYIDGWNFQAKNRIRSMDAFLACLRSKDEMAAPRDFGNDETAKTHVKIVLGVLQRHVSAGEIMDVLNQFPGELSELWLAPAKNV</sequence>
<name>A0A562TGE8_CHIJA</name>
<organism evidence="1 2">
    <name type="scientific">Chitinophaga japonensis</name>
    <name type="common">Flexibacter japonensis</name>
    <dbReference type="NCBI Taxonomy" id="104662"/>
    <lineage>
        <taxon>Bacteria</taxon>
        <taxon>Pseudomonadati</taxon>
        <taxon>Bacteroidota</taxon>
        <taxon>Chitinophagia</taxon>
        <taxon>Chitinophagales</taxon>
        <taxon>Chitinophagaceae</taxon>
        <taxon>Chitinophaga</taxon>
    </lineage>
</organism>
<evidence type="ECO:0000313" key="2">
    <source>
        <dbReference type="Proteomes" id="UP000316778"/>
    </source>
</evidence>
<dbReference type="Pfam" id="PF10025">
    <property type="entry name" value="DUF2267"/>
    <property type="match status" value="1"/>
</dbReference>
<dbReference type="InterPro" id="IPR038282">
    <property type="entry name" value="DUF2267_sf"/>
</dbReference>
<dbReference type="RefSeq" id="WP_145711733.1">
    <property type="nucleotide sequence ID" value="NZ_BAAAFY010000001.1"/>
</dbReference>
<dbReference type="Gene3D" id="1.10.490.110">
    <property type="entry name" value="Uncharacterized conserved protein DUF2267"/>
    <property type="match status" value="1"/>
</dbReference>
<reference evidence="1 2" key="1">
    <citation type="journal article" date="2013" name="Stand. Genomic Sci.">
        <title>Genomic Encyclopedia of Type Strains, Phase I: The one thousand microbial genomes (KMG-I) project.</title>
        <authorList>
            <person name="Kyrpides N.C."/>
            <person name="Woyke T."/>
            <person name="Eisen J.A."/>
            <person name="Garrity G."/>
            <person name="Lilburn T.G."/>
            <person name="Beck B.J."/>
            <person name="Whitman W.B."/>
            <person name="Hugenholtz P."/>
            <person name="Klenk H.P."/>
        </authorList>
    </citation>
    <scope>NUCLEOTIDE SEQUENCE [LARGE SCALE GENOMIC DNA]</scope>
    <source>
        <strain evidence="1 2">DSM 13484</strain>
    </source>
</reference>
<proteinExistence type="predicted"/>